<feature type="region of interest" description="Disordered" evidence="1">
    <location>
        <begin position="51"/>
        <end position="71"/>
    </location>
</feature>
<evidence type="ECO:0000259" key="3">
    <source>
        <dbReference type="Pfam" id="PF01298"/>
    </source>
</evidence>
<keyword evidence="2" id="KW-0732">Signal</keyword>
<dbReference type="InterPro" id="IPR011250">
    <property type="entry name" value="OMP/PagP_B-barrel"/>
</dbReference>
<dbReference type="Pfam" id="PF01298">
    <property type="entry name" value="TbpB_B_D"/>
    <property type="match status" value="1"/>
</dbReference>
<dbReference type="STRING" id="735.B0185_01350"/>
<sequence>MNKFKFTLLTVSCATFLTACSSSSGGADNSEQIRQSETTLTKKLVELNKKTAEEQKAREETEKRLKELENGSADEKARIPVSDQIFGGRTGVMTDLISGAVIENSTIGRPLSHDISELAVVNGKEIIRIPSIIKTAGELDPEAFEAYEDPYNLRKNRQTIQSNSNLKSTAFGVHVDDNAGKQYLYVQGNPTDVKEIPKAGKAEYLGGAVYSKDGAYNERAKMTATVDFEKNTVAIKIDQNRNAVPEMNFGGKITGNSFAGEVNGVKTQGGFFGENAKELSGVFTNDADKSRGVFGAIKQDAAQ</sequence>
<evidence type="ECO:0000313" key="5">
    <source>
        <dbReference type="Proteomes" id="UP000253999"/>
    </source>
</evidence>
<feature type="domain" description="Transferrin-binding protein B C-lobe/N-lobe beta-barrel" evidence="3">
    <location>
        <begin position="196"/>
        <end position="298"/>
    </location>
</feature>
<protein>
    <submittedName>
        <fullName evidence="4">ABC transporter substrate-binding protein</fullName>
    </submittedName>
</protein>
<feature type="chain" id="PRO_5016570830" evidence="2">
    <location>
        <begin position="27"/>
        <end position="303"/>
    </location>
</feature>
<evidence type="ECO:0000313" key="4">
    <source>
        <dbReference type="EMBL" id="RDF04028.1"/>
    </source>
</evidence>
<accession>A0A369ZEL6</accession>
<dbReference type="AlphaFoldDB" id="A0A369ZEL6"/>
<evidence type="ECO:0000256" key="2">
    <source>
        <dbReference type="SAM" id="SignalP"/>
    </source>
</evidence>
<dbReference type="Proteomes" id="UP000253999">
    <property type="component" value="Unassembled WGS sequence"/>
</dbReference>
<organism evidence="4 5">
    <name type="scientific">Haemophilus parahaemolyticus</name>
    <dbReference type="NCBI Taxonomy" id="735"/>
    <lineage>
        <taxon>Bacteria</taxon>
        <taxon>Pseudomonadati</taxon>
        <taxon>Pseudomonadota</taxon>
        <taxon>Gammaproteobacteria</taxon>
        <taxon>Pasteurellales</taxon>
        <taxon>Pasteurellaceae</taxon>
        <taxon>Haemophilus</taxon>
    </lineage>
</organism>
<gene>
    <name evidence="4" type="ORF">DPV98_05735</name>
</gene>
<comment type="caution">
    <text evidence="4">The sequence shown here is derived from an EMBL/GenBank/DDBJ whole genome shotgun (WGS) entry which is preliminary data.</text>
</comment>
<feature type="signal peptide" evidence="2">
    <location>
        <begin position="1"/>
        <end position="26"/>
    </location>
</feature>
<proteinExistence type="predicted"/>
<dbReference type="SUPFAM" id="SSF56925">
    <property type="entry name" value="OMPA-like"/>
    <property type="match status" value="1"/>
</dbReference>
<name>A0A369ZEL6_HAEPH</name>
<dbReference type="EMBL" id="QEQD01000005">
    <property type="protein sequence ID" value="RDF04028.1"/>
    <property type="molecule type" value="Genomic_DNA"/>
</dbReference>
<dbReference type="Gene3D" id="2.40.160.90">
    <property type="match status" value="1"/>
</dbReference>
<evidence type="ECO:0000256" key="1">
    <source>
        <dbReference type="SAM" id="MobiDB-lite"/>
    </source>
</evidence>
<reference evidence="4 5" key="1">
    <citation type="submission" date="2018-05" db="EMBL/GenBank/DDBJ databases">
        <title>Draft Genome Sequences for a Diverse set of 7 Haemophilus Species.</title>
        <authorList>
            <person name="Nichols M."/>
            <person name="Topaz N."/>
            <person name="Wang X."/>
            <person name="Wang X."/>
            <person name="Boxrud D."/>
        </authorList>
    </citation>
    <scope>NUCLEOTIDE SEQUENCE [LARGE SCALE GENOMIC DNA]</scope>
    <source>
        <strain evidence="4 5">C2010039593</strain>
    </source>
</reference>
<dbReference type="InterPro" id="IPR001677">
    <property type="entry name" value="TbpB_B_D"/>
</dbReference>
<dbReference type="RefSeq" id="WP_111313009.1">
    <property type="nucleotide sequence ID" value="NZ_JAUPSI010000027.1"/>
</dbReference>
<dbReference type="PROSITE" id="PS51257">
    <property type="entry name" value="PROKAR_LIPOPROTEIN"/>
    <property type="match status" value="1"/>
</dbReference>